<keyword evidence="1" id="KW-0812">Transmembrane</keyword>
<feature type="transmembrane region" description="Helical" evidence="1">
    <location>
        <begin position="43"/>
        <end position="62"/>
    </location>
</feature>
<keyword evidence="1" id="KW-0472">Membrane</keyword>
<dbReference type="EMBL" id="VOHM01000051">
    <property type="protein sequence ID" value="TWT16946.1"/>
    <property type="molecule type" value="Genomic_DNA"/>
</dbReference>
<feature type="transmembrane region" description="Helical" evidence="1">
    <location>
        <begin position="74"/>
        <end position="93"/>
    </location>
</feature>
<name>A0A5C5TTE2_9CORY</name>
<accession>A0A5C5TTE2</accession>
<dbReference type="AlphaFoldDB" id="A0A5C5TTE2"/>
<feature type="transmembrane region" description="Helical" evidence="1">
    <location>
        <begin position="105"/>
        <end position="129"/>
    </location>
</feature>
<evidence type="ECO:0000256" key="1">
    <source>
        <dbReference type="SAM" id="Phobius"/>
    </source>
</evidence>
<dbReference type="OrthoDB" id="1644899at2"/>
<evidence type="ECO:0000313" key="3">
    <source>
        <dbReference type="Proteomes" id="UP000320791"/>
    </source>
</evidence>
<reference evidence="2 3" key="1">
    <citation type="submission" date="2019-08" db="EMBL/GenBank/DDBJ databases">
        <authorList>
            <person name="Lei W."/>
        </authorList>
    </citation>
    <scope>NUCLEOTIDE SEQUENCE [LARGE SCALE GENOMIC DNA]</scope>
    <source>
        <strain evidence="2 3">CCUG 58627</strain>
    </source>
</reference>
<gene>
    <name evidence="2" type="ORF">FRX94_12925</name>
</gene>
<dbReference type="Pfam" id="PF11070">
    <property type="entry name" value="DUF2871"/>
    <property type="match status" value="1"/>
</dbReference>
<proteinExistence type="predicted"/>
<dbReference type="Gene3D" id="1.20.210.10">
    <property type="entry name" value="Cytochrome c oxidase-like, subunit I domain"/>
    <property type="match status" value="1"/>
</dbReference>
<dbReference type="RefSeq" id="WP_146325754.1">
    <property type="nucleotide sequence ID" value="NZ_BAABLR010000049.1"/>
</dbReference>
<sequence length="140" mass="15549">MKKLYTAAASYAVLGLVSGVFYREFGRLNDYFGPTRLSTLHTHLLVLGMFFFLIALALNAAFRLDADKRFNAFFWTYNVGVLWTTTMMIFRGVNEVIEPGYVLPAALAGISGLGHIILTVGIVLFFMVLGKQTSKVQRAS</sequence>
<organism evidence="2 3">
    <name type="scientific">Corynebacterium canis</name>
    <dbReference type="NCBI Taxonomy" id="679663"/>
    <lineage>
        <taxon>Bacteria</taxon>
        <taxon>Bacillati</taxon>
        <taxon>Actinomycetota</taxon>
        <taxon>Actinomycetes</taxon>
        <taxon>Mycobacteriales</taxon>
        <taxon>Corynebacteriaceae</taxon>
        <taxon>Corynebacterium</taxon>
    </lineage>
</organism>
<protein>
    <submittedName>
        <fullName evidence="2">DUF2871 domain-containing protein</fullName>
    </submittedName>
</protein>
<evidence type="ECO:0000313" key="2">
    <source>
        <dbReference type="EMBL" id="TWT16946.1"/>
    </source>
</evidence>
<keyword evidence="3" id="KW-1185">Reference proteome</keyword>
<dbReference type="InterPro" id="IPR021299">
    <property type="entry name" value="DUF2871"/>
</dbReference>
<keyword evidence="1" id="KW-1133">Transmembrane helix</keyword>
<dbReference type="Proteomes" id="UP000320791">
    <property type="component" value="Unassembled WGS sequence"/>
</dbReference>
<dbReference type="SUPFAM" id="SSF81442">
    <property type="entry name" value="Cytochrome c oxidase subunit I-like"/>
    <property type="match status" value="1"/>
</dbReference>
<comment type="caution">
    <text evidence="2">The sequence shown here is derived from an EMBL/GenBank/DDBJ whole genome shotgun (WGS) entry which is preliminary data.</text>
</comment>
<dbReference type="InterPro" id="IPR036927">
    <property type="entry name" value="Cyt_c_oxase-like_su1_sf"/>
</dbReference>